<dbReference type="InterPro" id="IPR046880">
    <property type="entry name" value="TPR-S"/>
</dbReference>
<dbReference type="GO" id="GO:0035556">
    <property type="term" value="P:intracellular signal transduction"/>
    <property type="evidence" value="ECO:0007669"/>
    <property type="project" value="InterPro"/>
</dbReference>
<dbReference type="Pfam" id="PF20308">
    <property type="entry name" value="TPR-S"/>
    <property type="match status" value="1"/>
</dbReference>
<name>A0A091AW31_9GAMM</name>
<dbReference type="CDD" id="cd07302">
    <property type="entry name" value="CHD"/>
    <property type="match status" value="1"/>
</dbReference>
<dbReference type="STRING" id="1121015.GCA_000420545_00880"/>
<dbReference type="AlphaFoldDB" id="A0A091AW31"/>
<evidence type="ECO:0000259" key="1">
    <source>
        <dbReference type="PROSITE" id="PS50125"/>
    </source>
</evidence>
<reference evidence="2 3" key="1">
    <citation type="submission" date="2013-09" db="EMBL/GenBank/DDBJ databases">
        <title>Genome sequencing of Arenimonas oryziterrae.</title>
        <authorList>
            <person name="Chen F."/>
            <person name="Wang G."/>
        </authorList>
    </citation>
    <scope>NUCLEOTIDE SEQUENCE [LARGE SCALE GENOMIC DNA]</scope>
    <source>
        <strain evidence="2 3">YC6267</strain>
    </source>
</reference>
<dbReference type="RefSeq" id="WP_022968529.1">
    <property type="nucleotide sequence ID" value="NZ_ATVD01000001.1"/>
</dbReference>
<sequence>MNGPEDWLARVRQLEARGELLLAYDTALQGLEAHPGHLRLGHRAVLNLAKAGATAQADAEFRRLGLATAKDGDIAALAARIAKDRALTAPANERPALLAQAADRYEAIYRDGGDYYPGINVATLRLLAGDVRAAEVMANAVRPLCRAAGASVEDNYYRAASLAEAELVLGHVDAAAGALEHAAHQGHDLAARAATRRQLRLICRQRGIDDAVLAPLAPPTVIHYTGHMIAAPGARGRFPANEEAGVADAIGKQLAERQVGFGYGGLASGADILFAEALLARGAELHVVLPFSRDEFTGISVAPAGAPWLARFEHCLQHASSITFATDDRFLGHDWIFSYGSFVAMGLAILRARFLDGDVQQIAVWDGVVTGGVAGTGFDVSTWRETGRTTTVIASPGNAPAANTRSPLPAPSERQLKAMLFGDVKGFSKLQEAQIPAFVTHVLGAIGGVLANYGAHLSYRNTWGDGLFLVLDDAVAAARCALDLQTAMKALDLHACGLPDTLALRLGGHYGPVFEATDPVLGLTNYFGAHVSRTARIEPVTPPGEVFVTEQFAARLALAPDGYACDYVGQVPAAKNFGTLRMYHLRA</sequence>
<evidence type="ECO:0000313" key="2">
    <source>
        <dbReference type="EMBL" id="KFN43666.1"/>
    </source>
</evidence>
<keyword evidence="3" id="KW-1185">Reference proteome</keyword>
<comment type="caution">
    <text evidence="2">The sequence shown here is derived from an EMBL/GenBank/DDBJ whole genome shotgun (WGS) entry which is preliminary data.</text>
</comment>
<dbReference type="Pfam" id="PF00211">
    <property type="entry name" value="Guanylate_cyc"/>
    <property type="match status" value="1"/>
</dbReference>
<dbReference type="Proteomes" id="UP000029385">
    <property type="component" value="Unassembled WGS sequence"/>
</dbReference>
<protein>
    <recommendedName>
        <fullName evidence="1">Guanylate cyclase domain-containing protein</fullName>
    </recommendedName>
</protein>
<dbReference type="SUPFAM" id="SSF55073">
    <property type="entry name" value="Nucleotide cyclase"/>
    <property type="match status" value="1"/>
</dbReference>
<dbReference type="EMBL" id="AVCI01000005">
    <property type="protein sequence ID" value="KFN43666.1"/>
    <property type="molecule type" value="Genomic_DNA"/>
</dbReference>
<organism evidence="2 3">
    <name type="scientific">Arenimonas oryziterrae DSM 21050 = YC6267</name>
    <dbReference type="NCBI Taxonomy" id="1121015"/>
    <lineage>
        <taxon>Bacteria</taxon>
        <taxon>Pseudomonadati</taxon>
        <taxon>Pseudomonadota</taxon>
        <taxon>Gammaproteobacteria</taxon>
        <taxon>Lysobacterales</taxon>
        <taxon>Lysobacteraceae</taxon>
        <taxon>Arenimonas</taxon>
    </lineage>
</organism>
<feature type="domain" description="Guanylate cyclase" evidence="1">
    <location>
        <begin position="418"/>
        <end position="538"/>
    </location>
</feature>
<gene>
    <name evidence="2" type="ORF">N789_10340</name>
</gene>
<dbReference type="PATRIC" id="fig|1121015.4.peg.1556"/>
<evidence type="ECO:0000313" key="3">
    <source>
        <dbReference type="Proteomes" id="UP000029385"/>
    </source>
</evidence>
<dbReference type="GO" id="GO:0004016">
    <property type="term" value="F:adenylate cyclase activity"/>
    <property type="evidence" value="ECO:0007669"/>
    <property type="project" value="UniProtKB-ARBA"/>
</dbReference>
<dbReference type="PROSITE" id="PS50125">
    <property type="entry name" value="GUANYLATE_CYCLASE_2"/>
    <property type="match status" value="1"/>
</dbReference>
<dbReference type="Gene3D" id="3.30.70.1230">
    <property type="entry name" value="Nucleotide cyclase"/>
    <property type="match status" value="1"/>
</dbReference>
<dbReference type="eggNOG" id="COG2114">
    <property type="taxonomic scope" value="Bacteria"/>
</dbReference>
<proteinExistence type="predicted"/>
<dbReference type="GO" id="GO:0009190">
    <property type="term" value="P:cyclic nucleotide biosynthetic process"/>
    <property type="evidence" value="ECO:0007669"/>
    <property type="project" value="InterPro"/>
</dbReference>
<accession>A0A091AW31</accession>
<dbReference type="OrthoDB" id="2974768at2"/>
<dbReference type="InterPro" id="IPR001054">
    <property type="entry name" value="A/G_cyclase"/>
</dbReference>
<dbReference type="InterPro" id="IPR029787">
    <property type="entry name" value="Nucleotide_cyclase"/>
</dbReference>